<dbReference type="OrthoDB" id="794867at2"/>
<evidence type="ECO:0000313" key="1">
    <source>
        <dbReference type="EMBL" id="SEA42831.1"/>
    </source>
</evidence>
<organism evidence="1 2">
    <name type="scientific">Bizionia paragorgiae</name>
    <dbReference type="NCBI Taxonomy" id="283786"/>
    <lineage>
        <taxon>Bacteria</taxon>
        <taxon>Pseudomonadati</taxon>
        <taxon>Bacteroidota</taxon>
        <taxon>Flavobacteriia</taxon>
        <taxon>Flavobacteriales</taxon>
        <taxon>Flavobacteriaceae</taxon>
        <taxon>Bizionia</taxon>
    </lineage>
</organism>
<proteinExistence type="predicted"/>
<dbReference type="AlphaFoldDB" id="A0A1H4B406"/>
<evidence type="ECO:0000313" key="2">
    <source>
        <dbReference type="Proteomes" id="UP000198846"/>
    </source>
</evidence>
<protein>
    <submittedName>
        <fullName evidence="1">Uncharacterized protein</fullName>
    </submittedName>
</protein>
<dbReference type="RefSeq" id="WP_143034149.1">
    <property type="nucleotide sequence ID" value="NZ_FNQK01000013.1"/>
</dbReference>
<sequence>MLLKKNYTRSLVLLIMTFLVISCQSLKTAVYDQYSYQQAISLKVESDAIIDHATTPFRDHINVITGLRMDLKKLVEYEKNKPNNSISYAMLQLLENEDRNLLGGFLKRWEEEQQLSEAFTKEAKAQIMEAFDLIIKYEAEKNKTNETNILNFLEK</sequence>
<dbReference type="STRING" id="283786.SAMN04487990_11327"/>
<gene>
    <name evidence="1" type="ORF">SAMN04487990_11327</name>
</gene>
<keyword evidence="2" id="KW-1185">Reference proteome</keyword>
<accession>A0A1H4B406</accession>
<dbReference type="EMBL" id="FNQK01000013">
    <property type="protein sequence ID" value="SEA42831.1"/>
    <property type="molecule type" value="Genomic_DNA"/>
</dbReference>
<dbReference type="PROSITE" id="PS51257">
    <property type="entry name" value="PROKAR_LIPOPROTEIN"/>
    <property type="match status" value="1"/>
</dbReference>
<reference evidence="1 2" key="1">
    <citation type="submission" date="2016-10" db="EMBL/GenBank/DDBJ databases">
        <authorList>
            <person name="de Groot N.N."/>
        </authorList>
    </citation>
    <scope>NUCLEOTIDE SEQUENCE [LARGE SCALE GENOMIC DNA]</scope>
    <source>
        <strain evidence="1 2">DSM 23842</strain>
    </source>
</reference>
<name>A0A1H4B406_BIZPA</name>
<dbReference type="Proteomes" id="UP000198846">
    <property type="component" value="Unassembled WGS sequence"/>
</dbReference>